<dbReference type="GO" id="GO:0042802">
    <property type="term" value="F:identical protein binding"/>
    <property type="evidence" value="ECO:0007669"/>
    <property type="project" value="TreeGrafter"/>
</dbReference>
<dbReference type="PANTHER" id="PTHR11280:SF6">
    <property type="entry name" value="GLUCOSAMINE-6-PHOSPHATE ISOMERASE NAGB"/>
    <property type="match status" value="1"/>
</dbReference>
<dbReference type="CDD" id="cd01399">
    <property type="entry name" value="GlcN6P_deaminase"/>
    <property type="match status" value="1"/>
</dbReference>
<dbReference type="PANTHER" id="PTHR11280">
    <property type="entry name" value="GLUCOSAMINE-6-PHOSPHATE ISOMERASE"/>
    <property type="match status" value="1"/>
</dbReference>
<dbReference type="InterPro" id="IPR006148">
    <property type="entry name" value="Glc/Gal-6P_isomerase"/>
</dbReference>
<sequence>MRKELCVDKLQVKIFESRREMGERAGNEIAACMMELLNKKELINVMFAAAPSQNETLETLCRYPIPWNRVNAFHMDEYAGLDESHPAGFRNFLKRAIFDQYNFHSINLIDGNAADLEAAMRRYDELLEAHPLDICILGIGENGHIAFNDPEVADFNDPVRVKKVELDDKCRMQQVHDGCFHDISEVPTHAVTVTVPALCAAGRMFCSVPAATKAEAVERLIRGPIGESCPATAMRNHEGAYLYLDLDSAKYII</sequence>
<dbReference type="EMBL" id="FOIM01000020">
    <property type="protein sequence ID" value="SET93289.1"/>
    <property type="molecule type" value="Genomic_DNA"/>
</dbReference>
<dbReference type="RefSeq" id="WP_092366626.1">
    <property type="nucleotide sequence ID" value="NZ_FOIM01000020.1"/>
</dbReference>
<evidence type="ECO:0000256" key="1">
    <source>
        <dbReference type="ARBA" id="ARBA00023277"/>
    </source>
</evidence>
<evidence type="ECO:0000259" key="2">
    <source>
        <dbReference type="Pfam" id="PF01182"/>
    </source>
</evidence>
<dbReference type="GO" id="GO:0019262">
    <property type="term" value="P:N-acetylneuraminate catabolic process"/>
    <property type="evidence" value="ECO:0007669"/>
    <property type="project" value="TreeGrafter"/>
</dbReference>
<gene>
    <name evidence="3" type="ORF">SAMN05216313_12023</name>
</gene>
<keyword evidence="1" id="KW-0119">Carbohydrate metabolism</keyword>
<keyword evidence="4" id="KW-1185">Reference proteome</keyword>
<dbReference type="GO" id="GO:0004342">
    <property type="term" value="F:glucosamine-6-phosphate deaminase activity"/>
    <property type="evidence" value="ECO:0007669"/>
    <property type="project" value="InterPro"/>
</dbReference>
<reference evidence="4" key="1">
    <citation type="submission" date="2016-10" db="EMBL/GenBank/DDBJ databases">
        <authorList>
            <person name="Varghese N."/>
            <person name="Submissions S."/>
        </authorList>
    </citation>
    <scope>NUCLEOTIDE SEQUENCE [LARGE SCALE GENOMIC DNA]</scope>
    <source>
        <strain evidence="4">NLAE-zl-G277</strain>
    </source>
</reference>
<protein>
    <submittedName>
        <fullName evidence="3">Glucosamine-6-phosphate deaminase</fullName>
    </submittedName>
</protein>
<dbReference type="GO" id="GO:0005975">
    <property type="term" value="P:carbohydrate metabolic process"/>
    <property type="evidence" value="ECO:0007669"/>
    <property type="project" value="InterPro"/>
</dbReference>
<proteinExistence type="predicted"/>
<dbReference type="Gene3D" id="3.40.50.1360">
    <property type="match status" value="1"/>
</dbReference>
<dbReference type="GO" id="GO:0005737">
    <property type="term" value="C:cytoplasm"/>
    <property type="evidence" value="ECO:0007669"/>
    <property type="project" value="TreeGrafter"/>
</dbReference>
<dbReference type="PROSITE" id="PS01161">
    <property type="entry name" value="GLC_GALNAC_ISOMERASE"/>
    <property type="match status" value="1"/>
</dbReference>
<dbReference type="GeneID" id="93280599"/>
<evidence type="ECO:0000313" key="4">
    <source>
        <dbReference type="Proteomes" id="UP000198508"/>
    </source>
</evidence>
<dbReference type="GO" id="GO:0006046">
    <property type="term" value="P:N-acetylglucosamine catabolic process"/>
    <property type="evidence" value="ECO:0007669"/>
    <property type="project" value="TreeGrafter"/>
</dbReference>
<dbReference type="GO" id="GO:0006043">
    <property type="term" value="P:glucosamine catabolic process"/>
    <property type="evidence" value="ECO:0007669"/>
    <property type="project" value="TreeGrafter"/>
</dbReference>
<dbReference type="InterPro" id="IPR018321">
    <property type="entry name" value="Glucosamine6P_isomerase_CS"/>
</dbReference>
<dbReference type="InterPro" id="IPR004547">
    <property type="entry name" value="Glucosamine6P_isomerase"/>
</dbReference>
<feature type="domain" description="Glucosamine/galactosamine-6-phosphate isomerase" evidence="2">
    <location>
        <begin position="17"/>
        <end position="239"/>
    </location>
</feature>
<dbReference type="InterPro" id="IPR037171">
    <property type="entry name" value="NagB/RpiA_transferase-like"/>
</dbReference>
<evidence type="ECO:0000313" key="3">
    <source>
        <dbReference type="EMBL" id="SET93289.1"/>
    </source>
</evidence>
<dbReference type="SUPFAM" id="SSF100950">
    <property type="entry name" value="NagB/RpiA/CoA transferase-like"/>
    <property type="match status" value="1"/>
</dbReference>
<dbReference type="Proteomes" id="UP000198508">
    <property type="component" value="Unassembled WGS sequence"/>
</dbReference>
<dbReference type="STRING" id="460384.SAMN05216313_12023"/>
<name>A0A1I0I9M2_9FIRM</name>
<organism evidence="3 4">
    <name type="scientific">Enterocloster lavalensis</name>
    <dbReference type="NCBI Taxonomy" id="460384"/>
    <lineage>
        <taxon>Bacteria</taxon>
        <taxon>Bacillati</taxon>
        <taxon>Bacillota</taxon>
        <taxon>Clostridia</taxon>
        <taxon>Lachnospirales</taxon>
        <taxon>Lachnospiraceae</taxon>
        <taxon>Enterocloster</taxon>
    </lineage>
</organism>
<dbReference type="Pfam" id="PF01182">
    <property type="entry name" value="Glucosamine_iso"/>
    <property type="match status" value="1"/>
</dbReference>
<accession>A0A1I0I9M2</accession>
<dbReference type="AlphaFoldDB" id="A0A1I0I9M2"/>